<protein>
    <recommendedName>
        <fullName evidence="3">thioredoxin-dependent peroxiredoxin</fullName>
        <ecNumber evidence="3">1.11.1.24</ecNumber>
    </recommendedName>
    <alternativeName>
        <fullName evidence="9">Thioredoxin peroxidase</fullName>
    </alternativeName>
    <alternativeName>
        <fullName evidence="11">Thioredoxin-dependent peroxiredoxin Bcp</fullName>
    </alternativeName>
</protein>
<comment type="function">
    <text evidence="1">Thiol-specific peroxidase that catalyzes the reduction of hydrogen peroxide and organic hydroperoxides to water and alcohols, respectively. Plays a role in cell protection against oxidative stress by detoxifying peroxides and as sensor of hydrogen peroxide-mediated signaling events.</text>
</comment>
<evidence type="ECO:0000256" key="7">
    <source>
        <dbReference type="ARBA" id="ARBA00023157"/>
    </source>
</evidence>
<evidence type="ECO:0000256" key="4">
    <source>
        <dbReference type="ARBA" id="ARBA00022559"/>
    </source>
</evidence>
<evidence type="ECO:0000256" key="1">
    <source>
        <dbReference type="ARBA" id="ARBA00003330"/>
    </source>
</evidence>
<sequence>MTPALNKPLPEFEAAATGGVKFTPQTFQGQTVILYFYPKDHTPGCTTEAMQFRDKHKEFVKSGAVIFGVSRDNMASHDKFKENLELPYELIADTEEKLCHMFGVVKNKIMYGKKVKGIERSTFLIDAGGILRAEWRGIKVAGHVDEVLDAVKGLKKEAA</sequence>
<comment type="subunit">
    <text evidence="2">Monomer.</text>
</comment>
<dbReference type="InterPro" id="IPR024706">
    <property type="entry name" value="Peroxiredoxin_AhpC-typ"/>
</dbReference>
<keyword evidence="5" id="KW-0049">Antioxidant</keyword>
<organism evidence="15 16">
    <name type="scientific">Aquabacterium soli</name>
    <dbReference type="NCBI Taxonomy" id="2493092"/>
    <lineage>
        <taxon>Bacteria</taxon>
        <taxon>Pseudomonadati</taxon>
        <taxon>Pseudomonadota</taxon>
        <taxon>Betaproteobacteria</taxon>
        <taxon>Burkholderiales</taxon>
        <taxon>Aquabacterium</taxon>
    </lineage>
</organism>
<dbReference type="PROSITE" id="PS51352">
    <property type="entry name" value="THIOREDOXIN_2"/>
    <property type="match status" value="1"/>
</dbReference>
<evidence type="ECO:0000256" key="8">
    <source>
        <dbReference type="ARBA" id="ARBA00023284"/>
    </source>
</evidence>
<comment type="catalytic activity">
    <reaction evidence="12">
        <text>a hydroperoxide + [thioredoxin]-dithiol = an alcohol + [thioredoxin]-disulfide + H2O</text>
        <dbReference type="Rhea" id="RHEA:62620"/>
        <dbReference type="Rhea" id="RHEA-COMP:10698"/>
        <dbReference type="Rhea" id="RHEA-COMP:10700"/>
        <dbReference type="ChEBI" id="CHEBI:15377"/>
        <dbReference type="ChEBI" id="CHEBI:29950"/>
        <dbReference type="ChEBI" id="CHEBI:30879"/>
        <dbReference type="ChEBI" id="CHEBI:35924"/>
        <dbReference type="ChEBI" id="CHEBI:50058"/>
        <dbReference type="EC" id="1.11.1.24"/>
    </reaction>
</comment>
<keyword evidence="6" id="KW-0560">Oxidoreductase</keyword>
<dbReference type="GO" id="GO:0034599">
    <property type="term" value="P:cellular response to oxidative stress"/>
    <property type="evidence" value="ECO:0007669"/>
    <property type="project" value="TreeGrafter"/>
</dbReference>
<dbReference type="SUPFAM" id="SSF52833">
    <property type="entry name" value="Thioredoxin-like"/>
    <property type="match status" value="1"/>
</dbReference>
<dbReference type="FunFam" id="3.40.30.10:FF:000007">
    <property type="entry name" value="Thioredoxin-dependent thiol peroxidase"/>
    <property type="match status" value="1"/>
</dbReference>
<dbReference type="InterPro" id="IPR000866">
    <property type="entry name" value="AhpC/TSA"/>
</dbReference>
<dbReference type="CDD" id="cd03017">
    <property type="entry name" value="PRX_BCP"/>
    <property type="match status" value="1"/>
</dbReference>
<dbReference type="GO" id="GO:0005737">
    <property type="term" value="C:cytoplasm"/>
    <property type="evidence" value="ECO:0007669"/>
    <property type="project" value="TreeGrafter"/>
</dbReference>
<comment type="caution">
    <text evidence="15">The sequence shown here is derived from an EMBL/GenBank/DDBJ whole genome shotgun (WGS) entry which is preliminary data.</text>
</comment>
<evidence type="ECO:0000256" key="6">
    <source>
        <dbReference type="ARBA" id="ARBA00023002"/>
    </source>
</evidence>
<evidence type="ECO:0000259" key="14">
    <source>
        <dbReference type="PROSITE" id="PS51352"/>
    </source>
</evidence>
<gene>
    <name evidence="15" type="ORF">EIP75_03430</name>
</gene>
<dbReference type="InterPro" id="IPR050924">
    <property type="entry name" value="Peroxiredoxin_BCP/PrxQ"/>
</dbReference>
<accession>A0A426VG94</accession>
<dbReference type="Pfam" id="PF00578">
    <property type="entry name" value="AhpC-TSA"/>
    <property type="match status" value="1"/>
</dbReference>
<dbReference type="Proteomes" id="UP000269265">
    <property type="component" value="Unassembled WGS sequence"/>
</dbReference>
<dbReference type="RefSeq" id="WP_125241829.1">
    <property type="nucleotide sequence ID" value="NZ_RSED01000002.1"/>
</dbReference>
<dbReference type="GO" id="GO:0008379">
    <property type="term" value="F:thioredoxin peroxidase activity"/>
    <property type="evidence" value="ECO:0007669"/>
    <property type="project" value="TreeGrafter"/>
</dbReference>
<evidence type="ECO:0000256" key="12">
    <source>
        <dbReference type="ARBA" id="ARBA00049091"/>
    </source>
</evidence>
<dbReference type="PIRSF" id="PIRSF000239">
    <property type="entry name" value="AHPC"/>
    <property type="match status" value="1"/>
</dbReference>
<evidence type="ECO:0000256" key="9">
    <source>
        <dbReference type="ARBA" id="ARBA00032824"/>
    </source>
</evidence>
<keyword evidence="8" id="KW-0676">Redox-active center</keyword>
<evidence type="ECO:0000313" key="15">
    <source>
        <dbReference type="EMBL" id="RRS05922.1"/>
    </source>
</evidence>
<dbReference type="OrthoDB" id="9812811at2"/>
<name>A0A426VG94_9BURK</name>
<dbReference type="Gene3D" id="3.40.30.10">
    <property type="entry name" value="Glutaredoxin"/>
    <property type="match status" value="1"/>
</dbReference>
<dbReference type="EC" id="1.11.1.24" evidence="3"/>
<evidence type="ECO:0000256" key="3">
    <source>
        <dbReference type="ARBA" id="ARBA00013017"/>
    </source>
</evidence>
<keyword evidence="7" id="KW-1015">Disulfide bond</keyword>
<proteinExistence type="inferred from homology"/>
<reference evidence="15 16" key="1">
    <citation type="submission" date="2018-12" db="EMBL/GenBank/DDBJ databases">
        <title>The whole draft genome of Aquabacterium sp. SJQ9.</title>
        <authorList>
            <person name="Sun L."/>
            <person name="Gao X."/>
            <person name="Chen W."/>
            <person name="Huang K."/>
        </authorList>
    </citation>
    <scope>NUCLEOTIDE SEQUENCE [LARGE SCALE GENOMIC DNA]</scope>
    <source>
        <strain evidence="15 16">SJQ9</strain>
    </source>
</reference>
<evidence type="ECO:0000256" key="13">
    <source>
        <dbReference type="PIRSR" id="PIRSR000239-1"/>
    </source>
</evidence>
<comment type="similarity">
    <text evidence="10">Belongs to the peroxiredoxin family. BCP/PrxQ subfamily.</text>
</comment>
<evidence type="ECO:0000256" key="2">
    <source>
        <dbReference type="ARBA" id="ARBA00011245"/>
    </source>
</evidence>
<keyword evidence="4" id="KW-0575">Peroxidase</keyword>
<dbReference type="AlphaFoldDB" id="A0A426VG94"/>
<dbReference type="PANTHER" id="PTHR42801:SF4">
    <property type="entry name" value="AHPC_TSA FAMILY PROTEIN"/>
    <property type="match status" value="1"/>
</dbReference>
<feature type="domain" description="Thioredoxin" evidence="14">
    <location>
        <begin position="3"/>
        <end position="156"/>
    </location>
</feature>
<feature type="active site" description="Cysteine sulfenic acid (-SOH) intermediate; for peroxidase activity" evidence="13">
    <location>
        <position position="45"/>
    </location>
</feature>
<evidence type="ECO:0000256" key="10">
    <source>
        <dbReference type="ARBA" id="ARBA00038489"/>
    </source>
</evidence>
<dbReference type="GO" id="GO:0045454">
    <property type="term" value="P:cell redox homeostasis"/>
    <property type="evidence" value="ECO:0007669"/>
    <property type="project" value="TreeGrafter"/>
</dbReference>
<dbReference type="EMBL" id="RSED01000002">
    <property type="protein sequence ID" value="RRS05922.1"/>
    <property type="molecule type" value="Genomic_DNA"/>
</dbReference>
<evidence type="ECO:0000313" key="16">
    <source>
        <dbReference type="Proteomes" id="UP000269265"/>
    </source>
</evidence>
<keyword evidence="16" id="KW-1185">Reference proteome</keyword>
<evidence type="ECO:0000256" key="11">
    <source>
        <dbReference type="ARBA" id="ARBA00042639"/>
    </source>
</evidence>
<dbReference type="InterPro" id="IPR013766">
    <property type="entry name" value="Thioredoxin_domain"/>
</dbReference>
<dbReference type="InterPro" id="IPR036249">
    <property type="entry name" value="Thioredoxin-like_sf"/>
</dbReference>
<evidence type="ECO:0000256" key="5">
    <source>
        <dbReference type="ARBA" id="ARBA00022862"/>
    </source>
</evidence>
<dbReference type="PANTHER" id="PTHR42801">
    <property type="entry name" value="THIOREDOXIN-DEPENDENT PEROXIDE REDUCTASE"/>
    <property type="match status" value="1"/>
</dbReference>